<dbReference type="AlphaFoldDB" id="A0A0E9VC09"/>
<proteinExistence type="predicted"/>
<reference evidence="1" key="2">
    <citation type="journal article" date="2015" name="Fish Shellfish Immunol.">
        <title>Early steps in the European eel (Anguilla anguilla)-Vibrio vulnificus interaction in the gills: Role of the RtxA13 toxin.</title>
        <authorList>
            <person name="Callol A."/>
            <person name="Pajuelo D."/>
            <person name="Ebbesson L."/>
            <person name="Teles M."/>
            <person name="MacKenzie S."/>
            <person name="Amaro C."/>
        </authorList>
    </citation>
    <scope>NUCLEOTIDE SEQUENCE</scope>
</reference>
<sequence length="57" mass="6874">MQCLWKHEIIVQATFELSEVFFLAYVQELSQCLSKCQYKFRWSSELSESMLNILHRT</sequence>
<name>A0A0E9VC09_ANGAN</name>
<organism evidence="1">
    <name type="scientific">Anguilla anguilla</name>
    <name type="common">European freshwater eel</name>
    <name type="synonym">Muraena anguilla</name>
    <dbReference type="NCBI Taxonomy" id="7936"/>
    <lineage>
        <taxon>Eukaryota</taxon>
        <taxon>Metazoa</taxon>
        <taxon>Chordata</taxon>
        <taxon>Craniata</taxon>
        <taxon>Vertebrata</taxon>
        <taxon>Euteleostomi</taxon>
        <taxon>Actinopterygii</taxon>
        <taxon>Neopterygii</taxon>
        <taxon>Teleostei</taxon>
        <taxon>Anguilliformes</taxon>
        <taxon>Anguillidae</taxon>
        <taxon>Anguilla</taxon>
    </lineage>
</organism>
<reference evidence="1" key="1">
    <citation type="submission" date="2014-11" db="EMBL/GenBank/DDBJ databases">
        <authorList>
            <person name="Amaro Gonzalez C."/>
        </authorList>
    </citation>
    <scope>NUCLEOTIDE SEQUENCE</scope>
</reference>
<evidence type="ECO:0000313" key="1">
    <source>
        <dbReference type="EMBL" id="JAH75649.1"/>
    </source>
</evidence>
<protein>
    <submittedName>
        <fullName evidence="1">Uncharacterized protein</fullName>
    </submittedName>
</protein>
<dbReference type="EMBL" id="GBXM01032928">
    <property type="protein sequence ID" value="JAH75649.1"/>
    <property type="molecule type" value="Transcribed_RNA"/>
</dbReference>
<accession>A0A0E9VC09</accession>